<evidence type="ECO:0000256" key="1">
    <source>
        <dbReference type="ARBA" id="ARBA00001946"/>
    </source>
</evidence>
<dbReference type="GO" id="GO:0000287">
    <property type="term" value="F:magnesium ion binding"/>
    <property type="evidence" value="ECO:0007669"/>
    <property type="project" value="TreeGrafter"/>
</dbReference>
<organism evidence="5 6">
    <name type="scientific">Thioalkalivibrio denitrificans</name>
    <dbReference type="NCBI Taxonomy" id="108003"/>
    <lineage>
        <taxon>Bacteria</taxon>
        <taxon>Pseudomonadati</taxon>
        <taxon>Pseudomonadota</taxon>
        <taxon>Gammaproteobacteria</taxon>
        <taxon>Chromatiales</taxon>
        <taxon>Ectothiorhodospiraceae</taxon>
        <taxon>Thioalkalivibrio</taxon>
    </lineage>
</organism>
<dbReference type="PANTHER" id="PTHR13794">
    <property type="entry name" value="ENOLASE SUPERFAMILY, MANDELATE RACEMASE"/>
    <property type="match status" value="1"/>
</dbReference>
<dbReference type="InterPro" id="IPR029065">
    <property type="entry name" value="Enolase_C-like"/>
</dbReference>
<dbReference type="GO" id="GO:0009063">
    <property type="term" value="P:amino acid catabolic process"/>
    <property type="evidence" value="ECO:0007669"/>
    <property type="project" value="InterPro"/>
</dbReference>
<dbReference type="Pfam" id="PF13378">
    <property type="entry name" value="MR_MLE_C"/>
    <property type="match status" value="1"/>
</dbReference>
<dbReference type="SFLD" id="SFLDS00001">
    <property type="entry name" value="Enolase"/>
    <property type="match status" value="1"/>
</dbReference>
<dbReference type="InterPro" id="IPR029017">
    <property type="entry name" value="Enolase-like_N"/>
</dbReference>
<proteinExistence type="predicted"/>
<dbReference type="InterPro" id="IPR018110">
    <property type="entry name" value="Mandel_Rmase/mucon_lact_enz_CS"/>
</dbReference>
<dbReference type="GO" id="GO:0016052">
    <property type="term" value="P:carbohydrate catabolic process"/>
    <property type="evidence" value="ECO:0007669"/>
    <property type="project" value="TreeGrafter"/>
</dbReference>
<dbReference type="SMART" id="SM00922">
    <property type="entry name" value="MR_MLE"/>
    <property type="match status" value="1"/>
</dbReference>
<evidence type="ECO:0000256" key="3">
    <source>
        <dbReference type="ARBA" id="ARBA00022842"/>
    </source>
</evidence>
<dbReference type="EMBL" id="MVBK01000040">
    <property type="protein sequence ID" value="OOG25152.1"/>
    <property type="molecule type" value="Genomic_DNA"/>
</dbReference>
<dbReference type="PANTHER" id="PTHR13794:SF58">
    <property type="entry name" value="MITOCHONDRIAL ENOLASE SUPERFAMILY MEMBER 1"/>
    <property type="match status" value="1"/>
</dbReference>
<dbReference type="InterPro" id="IPR013342">
    <property type="entry name" value="Mandelate_racemase_C"/>
</dbReference>
<dbReference type="AlphaFoldDB" id="A0A1V3NJY0"/>
<dbReference type="InterPro" id="IPR036849">
    <property type="entry name" value="Enolase-like_C_sf"/>
</dbReference>
<sequence>MSRSPALVIRNLRVRTVSVPLRLPLETSGGTIGMAPLVLVDLDTEEGVTGCAYLFCYTPLILRPMASLLVELGEVIQGAEAAPRSLEAVLQRRFRLLGNKGLTAMALAGIDMAAWDALAKASDLSLVRLLGGEPGPVKAYNSCGLGLIGPDRAAEEAVQLLEPGFRAIKVRLGYPDLRTDLSVVRAVRAAVGDDIVLMADYNQMLSVPEAIERIQALADEGLYWIEEPTNAEDYAGHARIREKAGVAIQMGENWWGTREMAKCVAAGASDLVMPDAMKIGGVSGWQRAAAIAGAAGLPVSSHLFPELSVHLLAVTPAAHWLEYADWAEPVLETPVRIEDGHAQCPDLPGAGIVWNEEAVERYLVQ</sequence>
<dbReference type="Gene3D" id="3.20.20.120">
    <property type="entry name" value="Enolase-like C-terminal domain"/>
    <property type="match status" value="1"/>
</dbReference>
<accession>A0A1V3NJY0</accession>
<dbReference type="SFLD" id="SFLDG00179">
    <property type="entry name" value="mandelate_racemase"/>
    <property type="match status" value="1"/>
</dbReference>
<dbReference type="Pfam" id="PF02746">
    <property type="entry name" value="MR_MLE_N"/>
    <property type="match status" value="1"/>
</dbReference>
<protein>
    <submittedName>
        <fullName evidence="5">Mandelate racemase</fullName>
    </submittedName>
</protein>
<dbReference type="InterPro" id="IPR046945">
    <property type="entry name" value="RHMD-like"/>
</dbReference>
<evidence type="ECO:0000256" key="2">
    <source>
        <dbReference type="ARBA" id="ARBA00022723"/>
    </source>
</evidence>
<keyword evidence="2" id="KW-0479">Metal-binding</keyword>
<dbReference type="RefSeq" id="WP_077278431.1">
    <property type="nucleotide sequence ID" value="NZ_MVBK01000040.1"/>
</dbReference>
<evidence type="ECO:0000313" key="6">
    <source>
        <dbReference type="Proteomes" id="UP000189462"/>
    </source>
</evidence>
<dbReference type="GO" id="GO:0016836">
    <property type="term" value="F:hydro-lyase activity"/>
    <property type="evidence" value="ECO:0007669"/>
    <property type="project" value="TreeGrafter"/>
</dbReference>
<comment type="caution">
    <text evidence="5">The sequence shown here is derived from an EMBL/GenBank/DDBJ whole genome shotgun (WGS) entry which is preliminary data.</text>
</comment>
<dbReference type="PROSITE" id="PS00909">
    <property type="entry name" value="MR_MLE_2"/>
    <property type="match status" value="1"/>
</dbReference>
<dbReference type="Proteomes" id="UP000189462">
    <property type="component" value="Unassembled WGS sequence"/>
</dbReference>
<keyword evidence="6" id="KW-1185">Reference proteome</keyword>
<dbReference type="OrthoDB" id="9782675at2"/>
<dbReference type="SUPFAM" id="SSF51604">
    <property type="entry name" value="Enolase C-terminal domain-like"/>
    <property type="match status" value="1"/>
</dbReference>
<reference evidence="5 6" key="1">
    <citation type="submission" date="2017-02" db="EMBL/GenBank/DDBJ databases">
        <title>Genomic diversity within the haloalkaliphilic genus Thioalkalivibrio.</title>
        <authorList>
            <person name="Ahn A.-C."/>
            <person name="Meier-Kolthoff J."/>
            <person name="Overmars L."/>
            <person name="Richter M."/>
            <person name="Woyke T."/>
            <person name="Sorokin D.Y."/>
            <person name="Muyzer G."/>
        </authorList>
    </citation>
    <scope>NUCLEOTIDE SEQUENCE [LARGE SCALE GENOMIC DNA]</scope>
    <source>
        <strain evidence="5 6">ALJD</strain>
    </source>
</reference>
<dbReference type="Gene3D" id="3.30.390.10">
    <property type="entry name" value="Enolase-like, N-terminal domain"/>
    <property type="match status" value="1"/>
</dbReference>
<dbReference type="STRING" id="108003.B1C78_06970"/>
<dbReference type="InterPro" id="IPR013341">
    <property type="entry name" value="Mandelate_racemase_N_dom"/>
</dbReference>
<keyword evidence="3" id="KW-0460">Magnesium</keyword>
<gene>
    <name evidence="5" type="ORF">B1C78_06970</name>
</gene>
<dbReference type="PROSITE" id="PS00908">
    <property type="entry name" value="MR_MLE_1"/>
    <property type="match status" value="1"/>
</dbReference>
<name>A0A1V3NJY0_9GAMM</name>
<feature type="domain" description="Mandelate racemase/muconate lactonizing enzyme C-terminal" evidence="4">
    <location>
        <begin position="150"/>
        <end position="247"/>
    </location>
</feature>
<evidence type="ECO:0000313" key="5">
    <source>
        <dbReference type="EMBL" id="OOG25152.1"/>
    </source>
</evidence>
<comment type="cofactor">
    <cofactor evidence="1">
        <name>Mg(2+)</name>
        <dbReference type="ChEBI" id="CHEBI:18420"/>
    </cofactor>
</comment>
<dbReference type="SUPFAM" id="SSF54826">
    <property type="entry name" value="Enolase N-terminal domain-like"/>
    <property type="match status" value="1"/>
</dbReference>
<evidence type="ECO:0000259" key="4">
    <source>
        <dbReference type="SMART" id="SM00922"/>
    </source>
</evidence>